<dbReference type="OrthoDB" id="7065261at2"/>
<dbReference type="Proteomes" id="UP000434044">
    <property type="component" value="Unassembled WGS sequence"/>
</dbReference>
<proteinExistence type="predicted"/>
<name>A0A6N8ECW0_9GAMM</name>
<evidence type="ECO:0000313" key="1">
    <source>
        <dbReference type="EMBL" id="MTW20357.1"/>
    </source>
</evidence>
<reference evidence="1 2" key="1">
    <citation type="submission" date="2019-11" db="EMBL/GenBank/DDBJ databases">
        <title>Whole-genome sequence of the anaerobic purple sulfur bacterium Allochromatium palmeri DSM 15591.</title>
        <authorList>
            <person name="Kyndt J.A."/>
            <person name="Meyer T.E."/>
        </authorList>
    </citation>
    <scope>NUCLEOTIDE SEQUENCE [LARGE SCALE GENOMIC DNA]</scope>
    <source>
        <strain evidence="1 2">DSM 15591</strain>
    </source>
</reference>
<accession>A0A6N8ECW0</accession>
<sequence length="103" mass="12161">MLKDVKPSAYEIAQTAGNPHHGWMLQQRKLPTVKLLKSIRTLQKQIEQHEAWIADPWSKCASDHDPEKVRYYQTQKWPSDIARQREQINIIEGVLRERDSDQK</sequence>
<keyword evidence="2" id="KW-1185">Reference proteome</keyword>
<dbReference type="RefSeq" id="WP_155448933.1">
    <property type="nucleotide sequence ID" value="NZ_WNKT01000006.1"/>
</dbReference>
<dbReference type="EMBL" id="WNKT01000006">
    <property type="protein sequence ID" value="MTW20357.1"/>
    <property type="molecule type" value="Genomic_DNA"/>
</dbReference>
<dbReference type="AlphaFoldDB" id="A0A6N8ECW0"/>
<organism evidence="1 2">
    <name type="scientific">Allochromatium palmeri</name>
    <dbReference type="NCBI Taxonomy" id="231048"/>
    <lineage>
        <taxon>Bacteria</taxon>
        <taxon>Pseudomonadati</taxon>
        <taxon>Pseudomonadota</taxon>
        <taxon>Gammaproteobacteria</taxon>
        <taxon>Chromatiales</taxon>
        <taxon>Chromatiaceae</taxon>
        <taxon>Allochromatium</taxon>
    </lineage>
</organism>
<comment type="caution">
    <text evidence="1">The sequence shown here is derived from an EMBL/GenBank/DDBJ whole genome shotgun (WGS) entry which is preliminary data.</text>
</comment>
<protein>
    <submittedName>
        <fullName evidence="1">Uncharacterized protein</fullName>
    </submittedName>
</protein>
<evidence type="ECO:0000313" key="2">
    <source>
        <dbReference type="Proteomes" id="UP000434044"/>
    </source>
</evidence>
<gene>
    <name evidence="1" type="ORF">GJ668_04505</name>
</gene>